<proteinExistence type="predicted"/>
<organism evidence="1 2">
    <name type="scientific">Racocetra persica</name>
    <dbReference type="NCBI Taxonomy" id="160502"/>
    <lineage>
        <taxon>Eukaryota</taxon>
        <taxon>Fungi</taxon>
        <taxon>Fungi incertae sedis</taxon>
        <taxon>Mucoromycota</taxon>
        <taxon>Glomeromycotina</taxon>
        <taxon>Glomeromycetes</taxon>
        <taxon>Diversisporales</taxon>
        <taxon>Gigasporaceae</taxon>
        <taxon>Racocetra</taxon>
    </lineage>
</organism>
<dbReference type="Proteomes" id="UP000789920">
    <property type="component" value="Unassembled WGS sequence"/>
</dbReference>
<comment type="caution">
    <text evidence="1">The sequence shown here is derived from an EMBL/GenBank/DDBJ whole genome shotgun (WGS) entry which is preliminary data.</text>
</comment>
<protein>
    <submittedName>
        <fullName evidence="1">6118_t:CDS:1</fullName>
    </submittedName>
</protein>
<accession>A0ACA9STM3</accession>
<evidence type="ECO:0000313" key="2">
    <source>
        <dbReference type="Proteomes" id="UP000789920"/>
    </source>
</evidence>
<gene>
    <name evidence="1" type="ORF">RPERSI_LOCUS35254</name>
</gene>
<feature type="non-terminal residue" evidence="1">
    <location>
        <position position="1"/>
    </location>
</feature>
<name>A0ACA9STM3_9GLOM</name>
<sequence>VTEINIKNLEYKSFSTPNNASKECYNRPNSKTFKSIDSFSLDDRTLNLYQITISNNHGIKIKGLEDLLTWINDADNTNLYFVVPSNIFKTFPLQKYKTIKDEDSKTIPTWINKKITQYALEINLDISNKSAKKRSSDAISGDEETTEKGTNKD</sequence>
<dbReference type="EMBL" id="CAJVQC010161963">
    <property type="protein sequence ID" value="CAG8848706.1"/>
    <property type="molecule type" value="Genomic_DNA"/>
</dbReference>
<evidence type="ECO:0000313" key="1">
    <source>
        <dbReference type="EMBL" id="CAG8848706.1"/>
    </source>
</evidence>
<feature type="non-terminal residue" evidence="1">
    <location>
        <position position="153"/>
    </location>
</feature>
<keyword evidence="2" id="KW-1185">Reference proteome</keyword>
<reference evidence="1" key="1">
    <citation type="submission" date="2021-06" db="EMBL/GenBank/DDBJ databases">
        <authorList>
            <person name="Kallberg Y."/>
            <person name="Tangrot J."/>
            <person name="Rosling A."/>
        </authorList>
    </citation>
    <scope>NUCLEOTIDE SEQUENCE</scope>
    <source>
        <strain evidence="1">MA461A</strain>
    </source>
</reference>